<protein>
    <recommendedName>
        <fullName evidence="2">alanine--tRNA ligase</fullName>
        <ecNumber evidence="2">6.1.1.7</ecNumber>
    </recommendedName>
</protein>
<dbReference type="InterPro" id="IPR002318">
    <property type="entry name" value="Ala-tRNA-lgiase_IIc"/>
</dbReference>
<dbReference type="GO" id="GO:0002161">
    <property type="term" value="F:aminoacyl-tRNA deacylase activity"/>
    <property type="evidence" value="ECO:0007669"/>
    <property type="project" value="TreeGrafter"/>
</dbReference>
<keyword evidence="9" id="KW-0030">Aminoacyl-tRNA synthetase</keyword>
<evidence type="ECO:0000256" key="8">
    <source>
        <dbReference type="ARBA" id="ARBA00022917"/>
    </source>
</evidence>
<dbReference type="InterPro" id="IPR018164">
    <property type="entry name" value="Ala-tRNA-synth_IIc_N"/>
</dbReference>
<dbReference type="InterPro" id="IPR018163">
    <property type="entry name" value="Thr/Ala-tRNA-synth_IIc_edit"/>
</dbReference>
<dbReference type="GO" id="GO:0005829">
    <property type="term" value="C:cytosol"/>
    <property type="evidence" value="ECO:0007669"/>
    <property type="project" value="TreeGrafter"/>
</dbReference>
<dbReference type="SMART" id="SM00863">
    <property type="entry name" value="tRNA_SAD"/>
    <property type="match status" value="1"/>
</dbReference>
<dbReference type="GO" id="GO:0006419">
    <property type="term" value="P:alanyl-tRNA aminoacylation"/>
    <property type="evidence" value="ECO:0007669"/>
    <property type="project" value="InterPro"/>
</dbReference>
<dbReference type="GO" id="GO:0000049">
    <property type="term" value="F:tRNA binding"/>
    <property type="evidence" value="ECO:0007669"/>
    <property type="project" value="UniProtKB-KW"/>
</dbReference>
<dbReference type="Pfam" id="PF07973">
    <property type="entry name" value="tRNA_SAD"/>
    <property type="match status" value="1"/>
</dbReference>
<dbReference type="GO" id="GO:0004813">
    <property type="term" value="F:alanine-tRNA ligase activity"/>
    <property type="evidence" value="ECO:0007669"/>
    <property type="project" value="UniProtKB-EC"/>
</dbReference>
<reference evidence="11 12" key="1">
    <citation type="journal article" date="2016" name="Nat. Commun.">
        <title>Thousands of microbial genomes shed light on interconnected biogeochemical processes in an aquifer system.</title>
        <authorList>
            <person name="Anantharaman K."/>
            <person name="Brown C.T."/>
            <person name="Hug L.A."/>
            <person name="Sharon I."/>
            <person name="Castelle C.J."/>
            <person name="Probst A.J."/>
            <person name="Thomas B.C."/>
            <person name="Singh A."/>
            <person name="Wilkins M.J."/>
            <person name="Karaoz U."/>
            <person name="Brodie E.L."/>
            <person name="Williams K.H."/>
            <person name="Hubbard S.S."/>
            <person name="Banfield J.F."/>
        </authorList>
    </citation>
    <scope>NUCLEOTIDE SEQUENCE [LARGE SCALE GENOMIC DNA]</scope>
</reference>
<dbReference type="EMBL" id="MHPA01000010">
    <property type="protein sequence ID" value="OGZ73575.1"/>
    <property type="molecule type" value="Genomic_DNA"/>
</dbReference>
<dbReference type="PANTHER" id="PTHR11777">
    <property type="entry name" value="ALANYL-TRNA SYNTHETASE"/>
    <property type="match status" value="1"/>
</dbReference>
<dbReference type="Gene3D" id="3.30.980.10">
    <property type="entry name" value="Threonyl-trna Synthetase, Chain A, domain 2"/>
    <property type="match status" value="1"/>
</dbReference>
<evidence type="ECO:0000259" key="10">
    <source>
        <dbReference type="PROSITE" id="PS50860"/>
    </source>
</evidence>
<dbReference type="InterPro" id="IPR045864">
    <property type="entry name" value="aa-tRNA-synth_II/BPL/LPL"/>
</dbReference>
<dbReference type="InterPro" id="IPR012947">
    <property type="entry name" value="tRNA_SAD"/>
</dbReference>
<dbReference type="Gene3D" id="3.30.930.10">
    <property type="entry name" value="Bira Bifunctional Protein, Domain 2"/>
    <property type="match status" value="1"/>
</dbReference>
<keyword evidence="8" id="KW-0648">Protein biosynthesis</keyword>
<keyword evidence="3" id="KW-0820">tRNA-binding</keyword>
<feature type="domain" description="Alanyl-transfer RNA synthetases family profile" evidence="10">
    <location>
        <begin position="1"/>
        <end position="650"/>
    </location>
</feature>
<evidence type="ECO:0000256" key="3">
    <source>
        <dbReference type="ARBA" id="ARBA00022555"/>
    </source>
</evidence>
<dbReference type="EC" id="6.1.1.7" evidence="2"/>
<dbReference type="GO" id="GO:0005524">
    <property type="term" value="F:ATP binding"/>
    <property type="evidence" value="ECO:0007669"/>
    <property type="project" value="UniProtKB-KW"/>
</dbReference>
<evidence type="ECO:0000256" key="6">
    <source>
        <dbReference type="ARBA" id="ARBA00022840"/>
    </source>
</evidence>
<gene>
    <name evidence="11" type="ORF">A2908_00545</name>
</gene>
<dbReference type="AlphaFoldDB" id="A0A1G2IFN7"/>
<proteinExistence type="inferred from homology"/>
<comment type="similarity">
    <text evidence="1">Belongs to the class-II aminoacyl-tRNA synthetase family.</text>
</comment>
<dbReference type="InterPro" id="IPR018162">
    <property type="entry name" value="Ala-tRNA-ligase_IIc_anticod-bd"/>
</dbReference>
<name>A0A1G2IFN7_9BACT</name>
<dbReference type="Proteomes" id="UP000176774">
    <property type="component" value="Unassembled WGS sequence"/>
</dbReference>
<organism evidence="11 12">
    <name type="scientific">Candidatus Staskawiczbacteria bacterium RIFCSPLOWO2_01_FULL_38_12b</name>
    <dbReference type="NCBI Taxonomy" id="1802214"/>
    <lineage>
        <taxon>Bacteria</taxon>
        <taxon>Candidatus Staskawicziibacteriota</taxon>
    </lineage>
</organism>
<dbReference type="SUPFAM" id="SSF55681">
    <property type="entry name" value="Class II aaRS and biotin synthetases"/>
    <property type="match status" value="1"/>
</dbReference>
<dbReference type="PRINTS" id="PR00980">
    <property type="entry name" value="TRNASYNTHALA"/>
</dbReference>
<evidence type="ECO:0000256" key="2">
    <source>
        <dbReference type="ARBA" id="ARBA00013168"/>
    </source>
</evidence>
<dbReference type="NCBIfam" id="NF002436">
    <property type="entry name" value="PRK01584.1"/>
    <property type="match status" value="1"/>
</dbReference>
<dbReference type="PANTHER" id="PTHR11777:SF9">
    <property type="entry name" value="ALANINE--TRNA LIGASE, CYTOPLASMIC"/>
    <property type="match status" value="1"/>
</dbReference>
<evidence type="ECO:0000256" key="4">
    <source>
        <dbReference type="ARBA" id="ARBA00022598"/>
    </source>
</evidence>
<keyword evidence="5" id="KW-0547">Nucleotide-binding</keyword>
<dbReference type="InterPro" id="IPR018165">
    <property type="entry name" value="Ala-tRNA-synth_IIc_core"/>
</dbReference>
<dbReference type="SUPFAM" id="SSF55186">
    <property type="entry name" value="ThrRS/AlaRS common domain"/>
    <property type="match status" value="1"/>
</dbReference>
<evidence type="ECO:0000313" key="11">
    <source>
        <dbReference type="EMBL" id="OGZ73575.1"/>
    </source>
</evidence>
<evidence type="ECO:0000256" key="9">
    <source>
        <dbReference type="ARBA" id="ARBA00023146"/>
    </source>
</evidence>
<keyword evidence="7" id="KW-0694">RNA-binding</keyword>
<evidence type="ECO:0000256" key="7">
    <source>
        <dbReference type="ARBA" id="ARBA00022884"/>
    </source>
</evidence>
<dbReference type="SUPFAM" id="SSF101353">
    <property type="entry name" value="Putative anticodon-binding domain of alanyl-tRNA synthetase (AlaRS)"/>
    <property type="match status" value="1"/>
</dbReference>
<dbReference type="STRING" id="1802214.A2908_00545"/>
<evidence type="ECO:0000256" key="5">
    <source>
        <dbReference type="ARBA" id="ARBA00022741"/>
    </source>
</evidence>
<dbReference type="Gene3D" id="3.30.54.20">
    <property type="match status" value="1"/>
</dbReference>
<evidence type="ECO:0000313" key="12">
    <source>
        <dbReference type="Proteomes" id="UP000176774"/>
    </source>
</evidence>
<sequence length="650" mass="74021">MKSAELRWKFLDFFKDRGHKIIPSASLIPEGDSSTLFISSGMQPLVPYLLGQKHPEGTRLTDSQKSFRTEDIEEVGDGRHNTFFEMLGNWSLGDYFKKEQLTWIYSFLIDEIKIDASRLYATVFRGEEVIGVPKDSESVDILKQVFKTYGIDAKDVDFPENDGMQDGRIFYYPAKKNWWSKSGTPEKMPIGEIGGPDSEIFYDLGPDLKKHENSEFKGALCHVNCDCGRFIEIGNSVFIEYKKTQQGFEKLEQQNVDFGGGLERMTMVSEGLDNIFETDLFLHIIKKIEGLSGKRYRDDRKSFEVIADHIKSATFIMGDGDGISPNNTGQGYIVRRLVRRAIRFGKKLGITEKKWTKEIATIVTADYKDVYSELEKNITFIGKELKKEEEKFNETLERGLKELNGIKKWWGQIRRSSVNDMGSSGNYSQGTDQKREARELGVKLFYLYQSYGLPIELSLEELGGIIFEDEAIKSFNEELKKHQELSRTASAGMFKGGLADDEPETIKLHTAHHLLLAALQELFGKQVKQKGSNINSERLRIDFSFDRKITAEEIKKLEDMVNEKIHQGLDVVKRELPLEEAQKIGAEMEFGVKYGNMVSVYFIEDKKGNAISKEFCGGPHVKNTSELGTFKIIKEEASSQGVRRIKAILE</sequence>
<dbReference type="FunFam" id="3.30.980.10:FF:000004">
    <property type="entry name" value="Alanine--tRNA ligase, cytoplasmic"/>
    <property type="match status" value="1"/>
</dbReference>
<dbReference type="Pfam" id="PF01411">
    <property type="entry name" value="tRNA-synt_2c"/>
    <property type="match status" value="1"/>
</dbReference>
<accession>A0A1G2IFN7</accession>
<dbReference type="CDD" id="cd00673">
    <property type="entry name" value="AlaRS_core"/>
    <property type="match status" value="1"/>
</dbReference>
<evidence type="ECO:0000256" key="1">
    <source>
        <dbReference type="ARBA" id="ARBA00008226"/>
    </source>
</evidence>
<keyword evidence="6" id="KW-0067">ATP-binding</keyword>
<dbReference type="PROSITE" id="PS50860">
    <property type="entry name" value="AA_TRNA_LIGASE_II_ALA"/>
    <property type="match status" value="1"/>
</dbReference>
<comment type="caution">
    <text evidence="11">The sequence shown here is derived from an EMBL/GenBank/DDBJ whole genome shotgun (WGS) entry which is preliminary data.</text>
</comment>
<keyword evidence="4" id="KW-0436">Ligase</keyword>
<dbReference type="InterPro" id="IPR050058">
    <property type="entry name" value="Ala-tRNA_ligase"/>
</dbReference>